<dbReference type="Pfam" id="PF13581">
    <property type="entry name" value="HATPase_c_2"/>
    <property type="match status" value="1"/>
</dbReference>
<dbReference type="PANTHER" id="PTHR35526:SF3">
    <property type="entry name" value="ANTI-SIGMA-F FACTOR RSBW"/>
    <property type="match status" value="1"/>
</dbReference>
<sequence length="131" mass="13980">MPARSSVFSREVLAVAAEARVLRELVLAWLTVRGFGTDRAEDARLVANEAMENVIQHAYPAGIDGTMSLTMTADEHTVTVVVADTGRGFADDSRIGDGHGLRLMFTLSPGTVITTGPVGTTVRSAWPWAPL</sequence>
<dbReference type="InterPro" id="IPR003594">
    <property type="entry name" value="HATPase_dom"/>
</dbReference>
<dbReference type="InterPro" id="IPR050267">
    <property type="entry name" value="Anti-sigma-factor_SerPK"/>
</dbReference>
<evidence type="ECO:0000256" key="1">
    <source>
        <dbReference type="ARBA" id="ARBA00022527"/>
    </source>
</evidence>
<keyword evidence="1" id="KW-0808">Transferase</keyword>
<dbReference type="GO" id="GO:0004674">
    <property type="term" value="F:protein serine/threonine kinase activity"/>
    <property type="evidence" value="ECO:0007669"/>
    <property type="project" value="UniProtKB-KW"/>
</dbReference>
<dbReference type="STRING" id="208439.AJAP_28430"/>
<keyword evidence="4" id="KW-1185">Reference proteome</keyword>
<evidence type="ECO:0000259" key="2">
    <source>
        <dbReference type="Pfam" id="PF13581"/>
    </source>
</evidence>
<dbReference type="AlphaFoldDB" id="A0A075V1P3"/>
<dbReference type="EMBL" id="CP008953">
    <property type="protein sequence ID" value="AIG78524.1"/>
    <property type="molecule type" value="Genomic_DNA"/>
</dbReference>
<dbReference type="Gene3D" id="3.30.565.10">
    <property type="entry name" value="Histidine kinase-like ATPase, C-terminal domain"/>
    <property type="match status" value="1"/>
</dbReference>
<dbReference type="SUPFAM" id="SSF55874">
    <property type="entry name" value="ATPase domain of HSP90 chaperone/DNA topoisomerase II/histidine kinase"/>
    <property type="match status" value="1"/>
</dbReference>
<proteinExistence type="predicted"/>
<accession>A0A075V1P3</accession>
<dbReference type="CDD" id="cd16936">
    <property type="entry name" value="HATPase_RsbW-like"/>
    <property type="match status" value="1"/>
</dbReference>
<protein>
    <recommendedName>
        <fullName evidence="2">Histidine kinase/HSP90-like ATPase domain-containing protein</fullName>
    </recommendedName>
</protein>
<dbReference type="KEGG" id="aja:AJAP_28430"/>
<dbReference type="InterPro" id="IPR036890">
    <property type="entry name" value="HATPase_C_sf"/>
</dbReference>
<keyword evidence="1" id="KW-0418">Kinase</keyword>
<gene>
    <name evidence="3" type="ORF">AJAP_28430</name>
</gene>
<evidence type="ECO:0000313" key="4">
    <source>
        <dbReference type="Proteomes" id="UP000028492"/>
    </source>
</evidence>
<name>A0A075V1P3_9PSEU</name>
<feature type="domain" description="Histidine kinase/HSP90-like ATPase" evidence="2">
    <location>
        <begin position="17"/>
        <end position="125"/>
    </location>
</feature>
<reference evidence="3 4" key="1">
    <citation type="journal article" date="2014" name="J. Biotechnol.">
        <title>Complete genome sequence of the actinobacterium Amycolatopsis japonica MG417-CF17(T) (=DSM 44213T) producing (S,S)-N,N'-ethylenediaminedisuccinic acid.</title>
        <authorList>
            <person name="Stegmann E."/>
            <person name="Albersmeier A."/>
            <person name="Spohn M."/>
            <person name="Gert H."/>
            <person name="Weber T."/>
            <person name="Wohlleben W."/>
            <person name="Kalinowski J."/>
            <person name="Ruckert C."/>
        </authorList>
    </citation>
    <scope>NUCLEOTIDE SEQUENCE [LARGE SCALE GENOMIC DNA]</scope>
    <source>
        <strain evidence="4">MG417-CF17 (DSM 44213)</strain>
    </source>
</reference>
<dbReference type="HOGENOM" id="CLU_126533_1_0_11"/>
<dbReference type="Proteomes" id="UP000028492">
    <property type="component" value="Chromosome"/>
</dbReference>
<dbReference type="RefSeq" id="WP_038516839.1">
    <property type="nucleotide sequence ID" value="NZ_CP008953.1"/>
</dbReference>
<dbReference type="PANTHER" id="PTHR35526">
    <property type="entry name" value="ANTI-SIGMA-F FACTOR RSBW-RELATED"/>
    <property type="match status" value="1"/>
</dbReference>
<organism evidence="3 4">
    <name type="scientific">Amycolatopsis japonica</name>
    <dbReference type="NCBI Taxonomy" id="208439"/>
    <lineage>
        <taxon>Bacteria</taxon>
        <taxon>Bacillati</taxon>
        <taxon>Actinomycetota</taxon>
        <taxon>Actinomycetes</taxon>
        <taxon>Pseudonocardiales</taxon>
        <taxon>Pseudonocardiaceae</taxon>
        <taxon>Amycolatopsis</taxon>
        <taxon>Amycolatopsis japonica group</taxon>
    </lineage>
</organism>
<evidence type="ECO:0000313" key="3">
    <source>
        <dbReference type="EMBL" id="AIG78524.1"/>
    </source>
</evidence>
<keyword evidence="1" id="KW-0723">Serine/threonine-protein kinase</keyword>